<sequence>MRYLMGSKFATSCAIPLFPTTILMADKMHIPSFLTTLLTTAEKLDDENYAQWAEILKMFLMGIGASFVTLGTPPTEEDKKGIDKMLLPYIYASMAPEQRWRIKDLTSASTAWGTLKMAYTKSTMGRCIHACDTLDAINHDPTRSMDFYIQSVTNAFQRLKDLGEQIANTAIGDHLLRHLDESYHPVHTSILAQESEPDLSKIKSILRGSASSEVLIKIESGFFSKGGKSTGGPLKGKTPARDEPATEGFREGKFKWCNKDNGDSCHRCGHSGHISQLCARDMPSAIKDLVIQGAHAHATQHMFQGELQEQLSKPEDDGPTIYGHGAIA</sequence>
<proteinExistence type="predicted"/>
<feature type="region of interest" description="Disordered" evidence="2">
    <location>
        <begin position="227"/>
        <end position="247"/>
    </location>
</feature>
<keyword evidence="1" id="KW-0862">Zinc</keyword>
<evidence type="ECO:0000259" key="3">
    <source>
        <dbReference type="PROSITE" id="PS50158"/>
    </source>
</evidence>
<dbReference type="InterPro" id="IPR001878">
    <property type="entry name" value="Znf_CCHC"/>
</dbReference>
<keyword evidence="1" id="KW-0479">Metal-binding</keyword>
<keyword evidence="1" id="KW-0863">Zinc-finger</keyword>
<dbReference type="GO" id="GO:0003676">
    <property type="term" value="F:nucleic acid binding"/>
    <property type="evidence" value="ECO:0007669"/>
    <property type="project" value="InterPro"/>
</dbReference>
<feature type="domain" description="CCHC-type" evidence="3">
    <location>
        <begin position="265"/>
        <end position="278"/>
    </location>
</feature>
<dbReference type="EMBL" id="ML210188">
    <property type="protein sequence ID" value="TFK25319.1"/>
    <property type="molecule type" value="Genomic_DNA"/>
</dbReference>
<protein>
    <recommendedName>
        <fullName evidence="3">CCHC-type domain-containing protein</fullName>
    </recommendedName>
</protein>
<dbReference type="GO" id="GO:0008270">
    <property type="term" value="F:zinc ion binding"/>
    <property type="evidence" value="ECO:0007669"/>
    <property type="project" value="UniProtKB-KW"/>
</dbReference>
<dbReference type="PANTHER" id="PTHR47481">
    <property type="match status" value="1"/>
</dbReference>
<organism evidence="4 5">
    <name type="scientific">Coprinopsis marcescibilis</name>
    <name type="common">Agaric fungus</name>
    <name type="synonym">Psathyrella marcescibilis</name>
    <dbReference type="NCBI Taxonomy" id="230819"/>
    <lineage>
        <taxon>Eukaryota</taxon>
        <taxon>Fungi</taxon>
        <taxon>Dikarya</taxon>
        <taxon>Basidiomycota</taxon>
        <taxon>Agaricomycotina</taxon>
        <taxon>Agaricomycetes</taxon>
        <taxon>Agaricomycetidae</taxon>
        <taxon>Agaricales</taxon>
        <taxon>Agaricineae</taxon>
        <taxon>Psathyrellaceae</taxon>
        <taxon>Coprinopsis</taxon>
    </lineage>
</organism>
<evidence type="ECO:0000313" key="5">
    <source>
        <dbReference type="Proteomes" id="UP000307440"/>
    </source>
</evidence>
<evidence type="ECO:0000256" key="1">
    <source>
        <dbReference type="PROSITE-ProRule" id="PRU00047"/>
    </source>
</evidence>
<name>A0A5C3KXC9_COPMA</name>
<evidence type="ECO:0000256" key="2">
    <source>
        <dbReference type="SAM" id="MobiDB-lite"/>
    </source>
</evidence>
<accession>A0A5C3KXC9</accession>
<dbReference type="PROSITE" id="PS50158">
    <property type="entry name" value="ZF_CCHC"/>
    <property type="match status" value="1"/>
</dbReference>
<reference evidence="4 5" key="1">
    <citation type="journal article" date="2019" name="Nat. Ecol. Evol.">
        <title>Megaphylogeny resolves global patterns of mushroom evolution.</title>
        <authorList>
            <person name="Varga T."/>
            <person name="Krizsan K."/>
            <person name="Foldi C."/>
            <person name="Dima B."/>
            <person name="Sanchez-Garcia M."/>
            <person name="Sanchez-Ramirez S."/>
            <person name="Szollosi G.J."/>
            <person name="Szarkandi J.G."/>
            <person name="Papp V."/>
            <person name="Albert L."/>
            <person name="Andreopoulos W."/>
            <person name="Angelini C."/>
            <person name="Antonin V."/>
            <person name="Barry K.W."/>
            <person name="Bougher N.L."/>
            <person name="Buchanan P."/>
            <person name="Buyck B."/>
            <person name="Bense V."/>
            <person name="Catcheside P."/>
            <person name="Chovatia M."/>
            <person name="Cooper J."/>
            <person name="Damon W."/>
            <person name="Desjardin D."/>
            <person name="Finy P."/>
            <person name="Geml J."/>
            <person name="Haridas S."/>
            <person name="Hughes K."/>
            <person name="Justo A."/>
            <person name="Karasinski D."/>
            <person name="Kautmanova I."/>
            <person name="Kiss B."/>
            <person name="Kocsube S."/>
            <person name="Kotiranta H."/>
            <person name="LaButti K.M."/>
            <person name="Lechner B.E."/>
            <person name="Liimatainen K."/>
            <person name="Lipzen A."/>
            <person name="Lukacs Z."/>
            <person name="Mihaltcheva S."/>
            <person name="Morgado L.N."/>
            <person name="Niskanen T."/>
            <person name="Noordeloos M.E."/>
            <person name="Ohm R.A."/>
            <person name="Ortiz-Santana B."/>
            <person name="Ovrebo C."/>
            <person name="Racz N."/>
            <person name="Riley R."/>
            <person name="Savchenko A."/>
            <person name="Shiryaev A."/>
            <person name="Soop K."/>
            <person name="Spirin V."/>
            <person name="Szebenyi C."/>
            <person name="Tomsovsky M."/>
            <person name="Tulloss R.E."/>
            <person name="Uehling J."/>
            <person name="Grigoriev I.V."/>
            <person name="Vagvolgyi C."/>
            <person name="Papp T."/>
            <person name="Martin F.M."/>
            <person name="Miettinen O."/>
            <person name="Hibbett D.S."/>
            <person name="Nagy L.G."/>
        </authorList>
    </citation>
    <scope>NUCLEOTIDE SEQUENCE [LARGE SCALE GENOMIC DNA]</scope>
    <source>
        <strain evidence="4 5">CBS 121175</strain>
    </source>
</reference>
<dbReference type="OrthoDB" id="3066634at2759"/>
<dbReference type="AlphaFoldDB" id="A0A5C3KXC9"/>
<dbReference type="Pfam" id="PF14223">
    <property type="entry name" value="Retrotran_gag_2"/>
    <property type="match status" value="1"/>
</dbReference>
<dbReference type="STRING" id="230819.A0A5C3KXC9"/>
<evidence type="ECO:0000313" key="4">
    <source>
        <dbReference type="EMBL" id="TFK25319.1"/>
    </source>
</evidence>
<dbReference type="PANTHER" id="PTHR47481:SF36">
    <property type="entry name" value="CCHC-TYPE DOMAIN-CONTAINING PROTEIN"/>
    <property type="match status" value="1"/>
</dbReference>
<dbReference type="Proteomes" id="UP000307440">
    <property type="component" value="Unassembled WGS sequence"/>
</dbReference>
<keyword evidence="5" id="KW-1185">Reference proteome</keyword>
<gene>
    <name evidence="4" type="ORF">FA15DRAFT_655267</name>
</gene>